<evidence type="ECO:0000313" key="1">
    <source>
        <dbReference type="EMBL" id="KIF60312.1"/>
    </source>
</evidence>
<comment type="caution">
    <text evidence="1">The sequence shown here is derived from an EMBL/GenBank/DDBJ whole genome shotgun (WGS) entry which is preliminary data.</text>
</comment>
<name>A0AAE2A7Q7_PSEFL</name>
<gene>
    <name evidence="1" type="ORF">QS95_12420</name>
</gene>
<dbReference type="EMBL" id="JTGH01000010">
    <property type="protein sequence ID" value="KIF60312.1"/>
    <property type="molecule type" value="Genomic_DNA"/>
</dbReference>
<proteinExistence type="predicted"/>
<dbReference type="Proteomes" id="UP000031587">
    <property type="component" value="Unassembled WGS sequence"/>
</dbReference>
<dbReference type="AlphaFoldDB" id="A0AAE2A7Q7"/>
<evidence type="ECO:0000313" key="2">
    <source>
        <dbReference type="Proteomes" id="UP000031587"/>
    </source>
</evidence>
<protein>
    <submittedName>
        <fullName evidence="1">Uncharacterized protein</fullName>
    </submittedName>
</protein>
<organism evidence="1 2">
    <name type="scientific">Pseudomonas fluorescens</name>
    <dbReference type="NCBI Taxonomy" id="294"/>
    <lineage>
        <taxon>Bacteria</taxon>
        <taxon>Pseudomonadati</taxon>
        <taxon>Pseudomonadota</taxon>
        <taxon>Gammaproteobacteria</taxon>
        <taxon>Pseudomonadales</taxon>
        <taxon>Pseudomonadaceae</taxon>
        <taxon>Pseudomonas</taxon>
    </lineage>
</organism>
<reference evidence="1 2" key="1">
    <citation type="submission" date="2014-11" db="EMBL/GenBank/DDBJ databases">
        <title>Draft genome sequence of Pseudomonas fluorescens strains SF4c SF39a.</title>
        <authorList>
            <person name="Underwood G.E."/>
            <person name="Ly L.K."/>
            <person name="Bitzer A.S."/>
            <person name="Godino A."/>
            <person name="Bucci V."/>
            <person name="Fischer S."/>
            <person name="Silby M.W."/>
        </authorList>
    </citation>
    <scope>NUCLEOTIDE SEQUENCE [LARGE SCALE GENOMIC DNA]</scope>
    <source>
        <strain evidence="1 2">SF4c</strain>
    </source>
</reference>
<accession>A0AAE2A7Q7</accession>
<sequence length="107" mass="11979">MSTGAELTHDQKVMIPAWSPHQFKSRVSFHKFQRWGGNGHSVEASSGFIPIHYRSVTLPYPCRIAKVCIDGHTPIHDLSSDDCTRSVLVLTLDSFLLCDTLMGKIDH</sequence>